<name>A0A2P5BE59_PARAD</name>
<protein>
    <submittedName>
        <fullName evidence="1">Uncharacterized protein</fullName>
    </submittedName>
</protein>
<proteinExistence type="predicted"/>
<gene>
    <name evidence="1" type="ORF">PanWU01x14_246840</name>
</gene>
<dbReference type="Proteomes" id="UP000237105">
    <property type="component" value="Unassembled WGS sequence"/>
</dbReference>
<accession>A0A2P5BE59</accession>
<reference evidence="2" key="1">
    <citation type="submission" date="2016-06" db="EMBL/GenBank/DDBJ databases">
        <title>Parallel loss of symbiosis genes in relatives of nitrogen-fixing non-legume Parasponia.</title>
        <authorList>
            <person name="Van Velzen R."/>
            <person name="Holmer R."/>
            <person name="Bu F."/>
            <person name="Rutten L."/>
            <person name="Van Zeijl A."/>
            <person name="Liu W."/>
            <person name="Santuari L."/>
            <person name="Cao Q."/>
            <person name="Sharma T."/>
            <person name="Shen D."/>
            <person name="Roswanjaya Y."/>
            <person name="Wardhani T."/>
            <person name="Kalhor M.S."/>
            <person name="Jansen J."/>
            <person name="Van den Hoogen J."/>
            <person name="Gungor B."/>
            <person name="Hartog M."/>
            <person name="Hontelez J."/>
            <person name="Verver J."/>
            <person name="Yang W.-C."/>
            <person name="Schijlen E."/>
            <person name="Repin R."/>
            <person name="Schilthuizen M."/>
            <person name="Schranz E."/>
            <person name="Heidstra R."/>
            <person name="Miyata K."/>
            <person name="Fedorova E."/>
            <person name="Kohlen W."/>
            <person name="Bisseling T."/>
            <person name="Smit S."/>
            <person name="Geurts R."/>
        </authorList>
    </citation>
    <scope>NUCLEOTIDE SEQUENCE [LARGE SCALE GENOMIC DNA]</scope>
    <source>
        <strain evidence="2">cv. WU1-14</strain>
    </source>
</reference>
<keyword evidence="2" id="KW-1185">Reference proteome</keyword>
<dbReference type="AlphaFoldDB" id="A0A2P5BE59"/>
<sequence>MRFRALGGDVAGAVCAGRLSFRVACATPSL</sequence>
<evidence type="ECO:0000313" key="1">
    <source>
        <dbReference type="EMBL" id="PON47067.1"/>
    </source>
</evidence>
<dbReference type="EMBL" id="JXTB01000300">
    <property type="protein sequence ID" value="PON47067.1"/>
    <property type="molecule type" value="Genomic_DNA"/>
</dbReference>
<comment type="caution">
    <text evidence="1">The sequence shown here is derived from an EMBL/GenBank/DDBJ whole genome shotgun (WGS) entry which is preliminary data.</text>
</comment>
<organism evidence="1 2">
    <name type="scientific">Parasponia andersonii</name>
    <name type="common">Sponia andersonii</name>
    <dbReference type="NCBI Taxonomy" id="3476"/>
    <lineage>
        <taxon>Eukaryota</taxon>
        <taxon>Viridiplantae</taxon>
        <taxon>Streptophyta</taxon>
        <taxon>Embryophyta</taxon>
        <taxon>Tracheophyta</taxon>
        <taxon>Spermatophyta</taxon>
        <taxon>Magnoliopsida</taxon>
        <taxon>eudicotyledons</taxon>
        <taxon>Gunneridae</taxon>
        <taxon>Pentapetalae</taxon>
        <taxon>rosids</taxon>
        <taxon>fabids</taxon>
        <taxon>Rosales</taxon>
        <taxon>Cannabaceae</taxon>
        <taxon>Parasponia</taxon>
    </lineage>
</organism>
<evidence type="ECO:0000313" key="2">
    <source>
        <dbReference type="Proteomes" id="UP000237105"/>
    </source>
</evidence>
<dbReference type="OrthoDB" id="10419088at2759"/>